<dbReference type="AlphaFoldDB" id="A0AAV4Y124"/>
<dbReference type="Proteomes" id="UP001054945">
    <property type="component" value="Unassembled WGS sequence"/>
</dbReference>
<proteinExistence type="predicted"/>
<feature type="region of interest" description="Disordered" evidence="1">
    <location>
        <begin position="57"/>
        <end position="90"/>
    </location>
</feature>
<organism evidence="2 3">
    <name type="scientific">Caerostris extrusa</name>
    <name type="common">Bark spider</name>
    <name type="synonym">Caerostris bankana</name>
    <dbReference type="NCBI Taxonomy" id="172846"/>
    <lineage>
        <taxon>Eukaryota</taxon>
        <taxon>Metazoa</taxon>
        <taxon>Ecdysozoa</taxon>
        <taxon>Arthropoda</taxon>
        <taxon>Chelicerata</taxon>
        <taxon>Arachnida</taxon>
        <taxon>Araneae</taxon>
        <taxon>Araneomorphae</taxon>
        <taxon>Entelegynae</taxon>
        <taxon>Araneoidea</taxon>
        <taxon>Araneidae</taxon>
        <taxon>Caerostris</taxon>
    </lineage>
</organism>
<reference evidence="2 3" key="1">
    <citation type="submission" date="2021-06" db="EMBL/GenBank/DDBJ databases">
        <title>Caerostris extrusa draft genome.</title>
        <authorList>
            <person name="Kono N."/>
            <person name="Arakawa K."/>
        </authorList>
    </citation>
    <scope>NUCLEOTIDE SEQUENCE [LARGE SCALE GENOMIC DNA]</scope>
</reference>
<evidence type="ECO:0000313" key="2">
    <source>
        <dbReference type="EMBL" id="GIZ01017.1"/>
    </source>
</evidence>
<feature type="compositionally biased region" description="Basic and acidic residues" evidence="1">
    <location>
        <begin position="76"/>
        <end position="90"/>
    </location>
</feature>
<name>A0AAV4Y124_CAEEX</name>
<sequence>MFGHLKEPGNVLETILKLTYGTIQSFILQPFIYVIISSQSHFQQFKNKIIIIKEEEGGKKKKKDRLAKKKNNNGGLERKKGVGEGERIPKRRPRVPELRLIHFRVLKREVAITRADEK</sequence>
<keyword evidence="3" id="KW-1185">Reference proteome</keyword>
<evidence type="ECO:0000313" key="3">
    <source>
        <dbReference type="Proteomes" id="UP001054945"/>
    </source>
</evidence>
<comment type="caution">
    <text evidence="2">The sequence shown here is derived from an EMBL/GenBank/DDBJ whole genome shotgun (WGS) entry which is preliminary data.</text>
</comment>
<accession>A0AAV4Y124</accession>
<dbReference type="EMBL" id="BPLR01001237">
    <property type="protein sequence ID" value="GIZ01017.1"/>
    <property type="molecule type" value="Genomic_DNA"/>
</dbReference>
<protein>
    <submittedName>
        <fullName evidence="2">Uncharacterized protein</fullName>
    </submittedName>
</protein>
<gene>
    <name evidence="2" type="ORF">CEXT_485461</name>
</gene>
<feature type="compositionally biased region" description="Basic residues" evidence="1">
    <location>
        <begin position="59"/>
        <end position="71"/>
    </location>
</feature>
<evidence type="ECO:0000256" key="1">
    <source>
        <dbReference type="SAM" id="MobiDB-lite"/>
    </source>
</evidence>